<feature type="transmembrane region" description="Helical" evidence="9">
    <location>
        <begin position="415"/>
        <end position="435"/>
    </location>
</feature>
<dbReference type="SUPFAM" id="SSF103473">
    <property type="entry name" value="MFS general substrate transporter"/>
    <property type="match status" value="1"/>
</dbReference>
<feature type="compositionally biased region" description="Acidic residues" evidence="8">
    <location>
        <begin position="7"/>
        <end position="16"/>
    </location>
</feature>
<protein>
    <submittedName>
        <fullName evidence="11">Polyol transporter-like protein</fullName>
    </submittedName>
</protein>
<dbReference type="FunFam" id="1.20.1250.20:FF:000474">
    <property type="entry name" value="Sugar transporter, putative"/>
    <property type="match status" value="1"/>
</dbReference>
<keyword evidence="12" id="KW-1185">Reference proteome</keyword>
<name>A0A086TGZ7_HAPC1</name>
<dbReference type="Gene3D" id="1.20.1250.20">
    <property type="entry name" value="MFS general substrate transporter like domains"/>
    <property type="match status" value="1"/>
</dbReference>
<feature type="region of interest" description="Disordered" evidence="8">
    <location>
        <begin position="1"/>
        <end position="28"/>
    </location>
</feature>
<dbReference type="InterPro" id="IPR050814">
    <property type="entry name" value="Myo-inositol_Transporter"/>
</dbReference>
<dbReference type="GO" id="GO:0015791">
    <property type="term" value="P:polyol transmembrane transport"/>
    <property type="evidence" value="ECO:0007669"/>
    <property type="project" value="UniProtKB-ARBA"/>
</dbReference>
<comment type="similarity">
    <text evidence="2 7">Belongs to the major facilitator superfamily. Sugar transporter (TC 2.A.1.1) family.</text>
</comment>
<dbReference type="GO" id="GO:0015798">
    <property type="term" value="P:myo-inositol transport"/>
    <property type="evidence" value="ECO:0007669"/>
    <property type="project" value="UniProtKB-ARBA"/>
</dbReference>
<feature type="transmembrane region" description="Helical" evidence="9">
    <location>
        <begin position="472"/>
        <end position="491"/>
    </location>
</feature>
<feature type="transmembrane region" description="Helical" evidence="9">
    <location>
        <begin position="447"/>
        <end position="465"/>
    </location>
</feature>
<dbReference type="EMBL" id="JPKY01000002">
    <property type="protein sequence ID" value="KFH48629.1"/>
    <property type="molecule type" value="Genomic_DNA"/>
</dbReference>
<dbReference type="STRING" id="857340.A0A086TGZ7"/>
<sequence>MRSPSADEIEEVDTDAEPIRHRASTSPEQVRCRKRKHVNLNDNFEARIQNPLAGKSKRSLLLAVDEFCRDKGLAEHRLVIRKGALVAQDPTGYEDITGDEALEQTEIDALRNEVLHKWRITGVLLLTVVTCSIGACVQGWDQTGSNGATVKFPEVFGIAGESESDKMLVGLVNAAPYLGTAFFGCWMSDPINDLIGRRGTIFFSANFCLWPVFGSALCNTWQQLLACRLLLGLGMGTKASTIPIYAAENSPAPIRGALVMGWQLFTAFGIFLGTCANLAVSNLGADPWRYQLGSAIIPAIPLAILIYFCPESPRWYMKKNRYRDAMRSLLRLRNNPVQAGRDLYYIHVQLELEHQYIKKGNYLAKFVELFTIPRVRRATLASFTVMIAQQMCGINIMAFYSTTLFKKSGADDRQALLASLGFGLVNFVFALPSLWTIDTFGRRSLLLFTFPHMAWTLAAAGLCTLIPDTSELHLAFVSFFIYLFAAFYSPGEGPVPFTYSAEVFPLSHRELGMAWSVATCLGWAAVVSITFPLMLASLGTRGVMFFYSGFNVVALVIIFLWLPETKQRTLEELDYIFAVPTSVFMKYQITRTLPFWFRRWVLMRKDARVEPLYQLDRGMAALDGDVDGGEVAPCEDEKYKPVENRA</sequence>
<dbReference type="InterPro" id="IPR036259">
    <property type="entry name" value="MFS_trans_sf"/>
</dbReference>
<feature type="transmembrane region" description="Helical" evidence="9">
    <location>
        <begin position="292"/>
        <end position="309"/>
    </location>
</feature>
<evidence type="ECO:0000313" key="12">
    <source>
        <dbReference type="Proteomes" id="UP000029964"/>
    </source>
</evidence>
<dbReference type="InterPro" id="IPR005829">
    <property type="entry name" value="Sugar_transporter_CS"/>
</dbReference>
<evidence type="ECO:0000256" key="8">
    <source>
        <dbReference type="SAM" id="MobiDB-lite"/>
    </source>
</evidence>
<dbReference type="AlphaFoldDB" id="A0A086TGZ7"/>
<proteinExistence type="inferred from homology"/>
<comment type="subcellular location">
    <subcellularLocation>
        <location evidence="1">Membrane</location>
        <topology evidence="1">Multi-pass membrane protein</topology>
    </subcellularLocation>
</comment>
<evidence type="ECO:0000256" key="2">
    <source>
        <dbReference type="ARBA" id="ARBA00010992"/>
    </source>
</evidence>
<evidence type="ECO:0000256" key="6">
    <source>
        <dbReference type="ARBA" id="ARBA00023136"/>
    </source>
</evidence>
<dbReference type="PRINTS" id="PR00171">
    <property type="entry name" value="SUGRTRNSPORT"/>
</dbReference>
<accession>A0A086TGZ7</accession>
<dbReference type="InterPro" id="IPR020846">
    <property type="entry name" value="MFS_dom"/>
</dbReference>
<evidence type="ECO:0000256" key="3">
    <source>
        <dbReference type="ARBA" id="ARBA00022448"/>
    </source>
</evidence>
<dbReference type="InterPro" id="IPR005828">
    <property type="entry name" value="MFS_sugar_transport-like"/>
</dbReference>
<keyword evidence="6 9" id="KW-0472">Membrane</keyword>
<feature type="domain" description="Major facilitator superfamily (MFS) profile" evidence="10">
    <location>
        <begin position="127"/>
        <end position="566"/>
    </location>
</feature>
<keyword evidence="3 7" id="KW-0813">Transport</keyword>
<evidence type="ECO:0000256" key="9">
    <source>
        <dbReference type="SAM" id="Phobius"/>
    </source>
</evidence>
<feature type="transmembrane region" description="Helical" evidence="9">
    <location>
        <begin position="543"/>
        <end position="563"/>
    </location>
</feature>
<keyword evidence="5 9" id="KW-1133">Transmembrane helix</keyword>
<keyword evidence="4 9" id="KW-0812">Transmembrane</keyword>
<dbReference type="PROSITE" id="PS00217">
    <property type="entry name" value="SUGAR_TRANSPORT_2"/>
    <property type="match status" value="1"/>
</dbReference>
<dbReference type="GO" id="GO:0016020">
    <property type="term" value="C:membrane"/>
    <property type="evidence" value="ECO:0007669"/>
    <property type="project" value="UniProtKB-SubCell"/>
</dbReference>
<dbReference type="GO" id="GO:0022857">
    <property type="term" value="F:transmembrane transporter activity"/>
    <property type="evidence" value="ECO:0007669"/>
    <property type="project" value="InterPro"/>
</dbReference>
<dbReference type="NCBIfam" id="TIGR00879">
    <property type="entry name" value="SP"/>
    <property type="match status" value="1"/>
</dbReference>
<feature type="transmembrane region" description="Helical" evidence="9">
    <location>
        <begin position="511"/>
        <end position="536"/>
    </location>
</feature>
<comment type="caution">
    <text evidence="11">The sequence shown here is derived from an EMBL/GenBank/DDBJ whole genome shotgun (WGS) entry which is preliminary data.</text>
</comment>
<evidence type="ECO:0000256" key="5">
    <source>
        <dbReference type="ARBA" id="ARBA00022989"/>
    </source>
</evidence>
<dbReference type="OrthoDB" id="5290825at2759"/>
<dbReference type="HOGENOM" id="CLU_001265_43_5_1"/>
<evidence type="ECO:0000256" key="4">
    <source>
        <dbReference type="ARBA" id="ARBA00022692"/>
    </source>
</evidence>
<evidence type="ECO:0000256" key="1">
    <source>
        <dbReference type="ARBA" id="ARBA00004141"/>
    </source>
</evidence>
<dbReference type="PANTHER" id="PTHR48020">
    <property type="entry name" value="PROTON MYO-INOSITOL COTRANSPORTER"/>
    <property type="match status" value="1"/>
</dbReference>
<dbReference type="PANTHER" id="PTHR48020:SF40">
    <property type="entry name" value="MAJOR FACILITATOR SUPERFAMILY (MFS) PROFILE DOMAIN-CONTAINING PROTEIN"/>
    <property type="match status" value="1"/>
</dbReference>
<dbReference type="Proteomes" id="UP000029964">
    <property type="component" value="Unassembled WGS sequence"/>
</dbReference>
<organism evidence="11 12">
    <name type="scientific">Hapsidospora chrysogenum (strain ATCC 11550 / CBS 779.69 / DSM 880 / IAM 14645 / JCM 23072 / IMI 49137)</name>
    <name type="common">Acremonium chrysogenum</name>
    <dbReference type="NCBI Taxonomy" id="857340"/>
    <lineage>
        <taxon>Eukaryota</taxon>
        <taxon>Fungi</taxon>
        <taxon>Dikarya</taxon>
        <taxon>Ascomycota</taxon>
        <taxon>Pezizomycotina</taxon>
        <taxon>Sordariomycetes</taxon>
        <taxon>Hypocreomycetidae</taxon>
        <taxon>Hypocreales</taxon>
        <taxon>Bionectriaceae</taxon>
        <taxon>Hapsidospora</taxon>
    </lineage>
</organism>
<dbReference type="InterPro" id="IPR003663">
    <property type="entry name" value="Sugar/inositol_transpt"/>
</dbReference>
<evidence type="ECO:0000256" key="7">
    <source>
        <dbReference type="RuleBase" id="RU003346"/>
    </source>
</evidence>
<gene>
    <name evidence="11" type="ORF">ACRE_005380</name>
</gene>
<evidence type="ECO:0000313" key="11">
    <source>
        <dbReference type="EMBL" id="KFH48629.1"/>
    </source>
</evidence>
<feature type="transmembrane region" description="Helical" evidence="9">
    <location>
        <begin position="259"/>
        <end position="280"/>
    </location>
</feature>
<dbReference type="PROSITE" id="PS50850">
    <property type="entry name" value="MFS"/>
    <property type="match status" value="1"/>
</dbReference>
<reference evidence="12" key="1">
    <citation type="journal article" date="2014" name="Genome Announc.">
        <title>Genome sequence and annotation of Acremonium chrysogenum, producer of the beta-lactam antibiotic cephalosporin C.</title>
        <authorList>
            <person name="Terfehr D."/>
            <person name="Dahlmann T.A."/>
            <person name="Specht T."/>
            <person name="Zadra I."/>
            <person name="Kuernsteiner H."/>
            <person name="Kueck U."/>
        </authorList>
    </citation>
    <scope>NUCLEOTIDE SEQUENCE [LARGE SCALE GENOMIC DNA]</scope>
    <source>
        <strain evidence="12">ATCC 11550 / CBS 779.69 / DSM 880 / IAM 14645 / JCM 23072 / IMI 49137</strain>
    </source>
</reference>
<evidence type="ECO:0000259" key="10">
    <source>
        <dbReference type="PROSITE" id="PS50850"/>
    </source>
</evidence>
<dbReference type="Pfam" id="PF00083">
    <property type="entry name" value="Sugar_tr"/>
    <property type="match status" value="1"/>
</dbReference>